<feature type="compositionally biased region" description="Polar residues" evidence="1">
    <location>
        <begin position="69"/>
        <end position="78"/>
    </location>
</feature>
<protein>
    <submittedName>
        <fullName evidence="3">DUF3558 domain-containing protein</fullName>
    </submittedName>
</protein>
<feature type="compositionally biased region" description="Basic and acidic residues" evidence="1">
    <location>
        <begin position="1"/>
        <end position="18"/>
    </location>
</feature>
<keyword evidence="2" id="KW-0812">Transmembrane</keyword>
<keyword evidence="2" id="KW-0472">Membrane</keyword>
<comment type="caution">
    <text evidence="3">The sequence shown here is derived from an EMBL/GenBank/DDBJ whole genome shotgun (WGS) entry which is preliminary data.</text>
</comment>
<dbReference type="AlphaFoldDB" id="A0A4U0NJ89"/>
<dbReference type="RefSeq" id="WP_136740274.1">
    <property type="nucleotide sequence ID" value="NZ_SUMB01000004.1"/>
</dbReference>
<organism evidence="3 4">
    <name type="scientific">Streptomyces piniterrae</name>
    <dbReference type="NCBI Taxonomy" id="2571125"/>
    <lineage>
        <taxon>Bacteria</taxon>
        <taxon>Bacillati</taxon>
        <taxon>Actinomycetota</taxon>
        <taxon>Actinomycetes</taxon>
        <taxon>Kitasatosporales</taxon>
        <taxon>Streptomycetaceae</taxon>
        <taxon>Streptomyces</taxon>
    </lineage>
</organism>
<dbReference type="OrthoDB" id="4230852at2"/>
<evidence type="ECO:0000256" key="1">
    <source>
        <dbReference type="SAM" id="MobiDB-lite"/>
    </source>
</evidence>
<keyword evidence="2" id="KW-1133">Transmembrane helix</keyword>
<proteinExistence type="predicted"/>
<feature type="region of interest" description="Disordered" evidence="1">
    <location>
        <begin position="1"/>
        <end position="22"/>
    </location>
</feature>
<dbReference type="InterPro" id="IPR024520">
    <property type="entry name" value="DUF3558"/>
</dbReference>
<reference evidence="3 4" key="1">
    <citation type="submission" date="2019-04" db="EMBL/GenBank/DDBJ databases">
        <title>Streptomyces piniterrae sp. nov., a heliquinomycin-producing actinomycete isolated from rhizosphere soil of Pinus yunnanensis.</title>
        <authorList>
            <person name="Zhuang X."/>
            <person name="Zhao J."/>
        </authorList>
    </citation>
    <scope>NUCLEOTIDE SEQUENCE [LARGE SCALE GENOMIC DNA]</scope>
    <source>
        <strain evidence="4">jys28</strain>
    </source>
</reference>
<name>A0A4U0NJ89_9ACTN</name>
<evidence type="ECO:0000256" key="2">
    <source>
        <dbReference type="SAM" id="Phobius"/>
    </source>
</evidence>
<feature type="transmembrane region" description="Helical" evidence="2">
    <location>
        <begin position="29"/>
        <end position="51"/>
    </location>
</feature>
<evidence type="ECO:0000313" key="3">
    <source>
        <dbReference type="EMBL" id="TJZ54349.1"/>
    </source>
</evidence>
<feature type="region of interest" description="Disordered" evidence="1">
    <location>
        <begin position="57"/>
        <end position="98"/>
    </location>
</feature>
<dbReference type="EMBL" id="SUMB01000004">
    <property type="protein sequence ID" value="TJZ54349.1"/>
    <property type="molecule type" value="Genomic_DNA"/>
</dbReference>
<dbReference type="Pfam" id="PF12079">
    <property type="entry name" value="DUF3558"/>
    <property type="match status" value="1"/>
</dbReference>
<sequence>MDQWDESRQDWTEPDRAEGPLPGTRTARVAVVTAVAVVLCVAAGVGIWAWARDAGADTSGAGSPDGSWPSASYGSTQNAAGETAGTAGSGDVPSDPCAALSSELEQKWELQRDTTMTEPGCRWVPQGDRTHFIVLRYSDTGPAQWDSISPITVDGVPSATSHRMASRCMIQWPTSFGSASVAVNALYNAGGRDLCDIAADFTAAVAPNVPR</sequence>
<keyword evidence="4" id="KW-1185">Reference proteome</keyword>
<feature type="compositionally biased region" description="Low complexity" evidence="1">
    <location>
        <begin position="79"/>
        <end position="90"/>
    </location>
</feature>
<evidence type="ECO:0000313" key="4">
    <source>
        <dbReference type="Proteomes" id="UP000308697"/>
    </source>
</evidence>
<gene>
    <name evidence="3" type="ORF">FCH28_14490</name>
</gene>
<accession>A0A4U0NJ89</accession>
<dbReference type="Proteomes" id="UP000308697">
    <property type="component" value="Unassembled WGS sequence"/>
</dbReference>